<dbReference type="RefSeq" id="WP_190255015.1">
    <property type="nucleotide sequence ID" value="NZ_BMPI01000050.1"/>
</dbReference>
<feature type="domain" description="AMP-dependent synthetase/ligase" evidence="1">
    <location>
        <begin position="14"/>
        <end position="377"/>
    </location>
</feature>
<dbReference type="InterPro" id="IPR025110">
    <property type="entry name" value="AMP-bd_C"/>
</dbReference>
<comment type="caution">
    <text evidence="3">The sequence shown here is derived from an EMBL/GenBank/DDBJ whole genome shotgun (WGS) entry which is preliminary data.</text>
</comment>
<feature type="domain" description="AMP-binding enzyme C-terminal" evidence="2">
    <location>
        <begin position="425"/>
        <end position="502"/>
    </location>
</feature>
<evidence type="ECO:0000313" key="4">
    <source>
        <dbReference type="Proteomes" id="UP000642070"/>
    </source>
</evidence>
<name>A0A917UAB7_9ACTN</name>
<dbReference type="Pfam" id="PF13193">
    <property type="entry name" value="AMP-binding_C"/>
    <property type="match status" value="1"/>
</dbReference>
<keyword evidence="3" id="KW-0436">Ligase</keyword>
<evidence type="ECO:0000313" key="3">
    <source>
        <dbReference type="EMBL" id="GGM64383.1"/>
    </source>
</evidence>
<dbReference type="InterPro" id="IPR020845">
    <property type="entry name" value="AMP-binding_CS"/>
</dbReference>
<reference evidence="3" key="2">
    <citation type="submission" date="2020-09" db="EMBL/GenBank/DDBJ databases">
        <authorList>
            <person name="Sun Q."/>
            <person name="Ohkuma M."/>
        </authorList>
    </citation>
    <scope>NUCLEOTIDE SEQUENCE</scope>
    <source>
        <strain evidence="3">JCM 19831</strain>
    </source>
</reference>
<dbReference type="PROSITE" id="PS00455">
    <property type="entry name" value="AMP_BINDING"/>
    <property type="match status" value="1"/>
</dbReference>
<sequence>MTEPELLARVRHSARHSPGTPLHFVADDGSAESVRLADFLAAAAAQAGRLRAAGLGRGDVVAIRGAGGARSVAEAVVAALTIGCVSVPLVSLLGDGDVDVILGLSGARAFLSDAAVRSRDLRPFLDVVASRGTPPVVGGIGALAADPRYSLAASTAPPAGVDRAEATVQDTAFVLFSSGTTGVPKGVLHSHASVLAEVLDFADQLDLTDGGVMLQPFPLGHIGGLAGLFVSLCLGRELVMLSSWDAATAFDAIDRFGVTATGSAPYFAQTLFEECERRGRGLPTLRTMESGGGFVGRELVLRADALGISLSRGYGSTEHPTACTHHSGDPLAVRAESDGRPLNGSQVRIVDASGADCPAGAAGEVLLRGPEQFTGYLSGDTASFAAGGWFRTGDLGRLDESGYLTITGRLQDIIIRGGENIAVAEVESILMRHPAIEQAAVVAVPDARFGERAHAYVVRAAGVPPIGLDDLRRHFDELKVARFKVPELLTELPTLPRNSLGKVQKHLLRVDGSG</sequence>
<dbReference type="Gene3D" id="3.30.300.30">
    <property type="match status" value="1"/>
</dbReference>
<gene>
    <name evidence="3" type="ORF">GCM10007977_077340</name>
</gene>
<evidence type="ECO:0000259" key="1">
    <source>
        <dbReference type="Pfam" id="PF00501"/>
    </source>
</evidence>
<reference evidence="3" key="1">
    <citation type="journal article" date="2014" name="Int. J. Syst. Evol. Microbiol.">
        <title>Complete genome sequence of Corynebacterium casei LMG S-19264T (=DSM 44701T), isolated from a smear-ripened cheese.</title>
        <authorList>
            <consortium name="US DOE Joint Genome Institute (JGI-PGF)"/>
            <person name="Walter F."/>
            <person name="Albersmeier A."/>
            <person name="Kalinowski J."/>
            <person name="Ruckert C."/>
        </authorList>
    </citation>
    <scope>NUCLEOTIDE SEQUENCE</scope>
    <source>
        <strain evidence="3">JCM 19831</strain>
    </source>
</reference>
<dbReference type="InterPro" id="IPR000873">
    <property type="entry name" value="AMP-dep_synth/lig_dom"/>
</dbReference>
<dbReference type="InterPro" id="IPR050237">
    <property type="entry name" value="ATP-dep_AMP-bd_enzyme"/>
</dbReference>
<dbReference type="InterPro" id="IPR042099">
    <property type="entry name" value="ANL_N_sf"/>
</dbReference>
<dbReference type="PANTHER" id="PTHR43767:SF1">
    <property type="entry name" value="NONRIBOSOMAL PEPTIDE SYNTHASE PES1 (EUROFUNG)-RELATED"/>
    <property type="match status" value="1"/>
</dbReference>
<dbReference type="EMBL" id="BMPI01000050">
    <property type="protein sequence ID" value="GGM64383.1"/>
    <property type="molecule type" value="Genomic_DNA"/>
</dbReference>
<proteinExistence type="predicted"/>
<dbReference type="Gene3D" id="3.40.50.12780">
    <property type="entry name" value="N-terminal domain of ligase-like"/>
    <property type="match status" value="1"/>
</dbReference>
<accession>A0A917UAB7</accession>
<evidence type="ECO:0000259" key="2">
    <source>
        <dbReference type="Pfam" id="PF13193"/>
    </source>
</evidence>
<dbReference type="Pfam" id="PF00501">
    <property type="entry name" value="AMP-binding"/>
    <property type="match status" value="1"/>
</dbReference>
<organism evidence="3 4">
    <name type="scientific">Dactylosporangium sucinum</name>
    <dbReference type="NCBI Taxonomy" id="1424081"/>
    <lineage>
        <taxon>Bacteria</taxon>
        <taxon>Bacillati</taxon>
        <taxon>Actinomycetota</taxon>
        <taxon>Actinomycetes</taxon>
        <taxon>Micromonosporales</taxon>
        <taxon>Micromonosporaceae</taxon>
        <taxon>Dactylosporangium</taxon>
    </lineage>
</organism>
<dbReference type="GO" id="GO:0016878">
    <property type="term" value="F:acid-thiol ligase activity"/>
    <property type="evidence" value="ECO:0007669"/>
    <property type="project" value="UniProtKB-ARBA"/>
</dbReference>
<dbReference type="PANTHER" id="PTHR43767">
    <property type="entry name" value="LONG-CHAIN-FATTY-ACID--COA LIGASE"/>
    <property type="match status" value="1"/>
</dbReference>
<dbReference type="InterPro" id="IPR045851">
    <property type="entry name" value="AMP-bd_C_sf"/>
</dbReference>
<protein>
    <submittedName>
        <fullName evidence="3">Long-chain-fatty-acid--CoA ligase</fullName>
    </submittedName>
</protein>
<dbReference type="Proteomes" id="UP000642070">
    <property type="component" value="Unassembled WGS sequence"/>
</dbReference>
<dbReference type="AlphaFoldDB" id="A0A917UAB7"/>
<dbReference type="SUPFAM" id="SSF56801">
    <property type="entry name" value="Acetyl-CoA synthetase-like"/>
    <property type="match status" value="1"/>
</dbReference>
<keyword evidence="4" id="KW-1185">Reference proteome</keyword>